<keyword evidence="2" id="KW-1133">Transmembrane helix</keyword>
<dbReference type="Pfam" id="PF07584">
    <property type="entry name" value="BatA"/>
    <property type="match status" value="1"/>
</dbReference>
<dbReference type="SUPFAM" id="SSF52317">
    <property type="entry name" value="Class I glutamine amidotransferase-like"/>
    <property type="match status" value="1"/>
</dbReference>
<organism evidence="4 5">
    <name type="scientific">Aquisphaera giovannonii</name>
    <dbReference type="NCBI Taxonomy" id="406548"/>
    <lineage>
        <taxon>Bacteria</taxon>
        <taxon>Pseudomonadati</taxon>
        <taxon>Planctomycetota</taxon>
        <taxon>Planctomycetia</taxon>
        <taxon>Isosphaerales</taxon>
        <taxon>Isosphaeraceae</taxon>
        <taxon>Aquisphaera</taxon>
    </lineage>
</organism>
<name>A0A5B9W9V2_9BACT</name>
<keyword evidence="2" id="KW-0812">Transmembrane</keyword>
<dbReference type="RefSeq" id="WP_148596498.1">
    <property type="nucleotide sequence ID" value="NZ_CP042997.1"/>
</dbReference>
<evidence type="ECO:0000256" key="1">
    <source>
        <dbReference type="SAM" id="MobiDB-lite"/>
    </source>
</evidence>
<feature type="transmembrane region" description="Helical" evidence="2">
    <location>
        <begin position="12"/>
        <end position="35"/>
    </location>
</feature>
<dbReference type="CDD" id="cd03143">
    <property type="entry name" value="A4_beta-galactosidase_middle_domain"/>
    <property type="match status" value="1"/>
</dbReference>
<dbReference type="InterPro" id="IPR011933">
    <property type="entry name" value="Double_TM_dom"/>
</dbReference>
<feature type="transmembrane region" description="Helical" evidence="2">
    <location>
        <begin position="67"/>
        <end position="85"/>
    </location>
</feature>
<dbReference type="CDD" id="cd00198">
    <property type="entry name" value="vWFA"/>
    <property type="match status" value="1"/>
</dbReference>
<dbReference type="KEGG" id="agv:OJF2_54460"/>
<dbReference type="OrthoDB" id="251556at2"/>
<dbReference type="InterPro" id="IPR024163">
    <property type="entry name" value="Aerotolerance_reg_N"/>
</dbReference>
<dbReference type="SUPFAM" id="SSF53300">
    <property type="entry name" value="vWA-like"/>
    <property type="match status" value="1"/>
</dbReference>
<dbReference type="NCBIfam" id="TIGR02226">
    <property type="entry name" value="two_anch"/>
    <property type="match status" value="1"/>
</dbReference>
<dbReference type="InterPro" id="IPR036465">
    <property type="entry name" value="vWFA_dom_sf"/>
</dbReference>
<proteinExistence type="predicted"/>
<dbReference type="AlphaFoldDB" id="A0A5B9W9V2"/>
<dbReference type="EMBL" id="CP042997">
    <property type="protein sequence ID" value="QEH36861.1"/>
    <property type="molecule type" value="Genomic_DNA"/>
</dbReference>
<evidence type="ECO:0000256" key="2">
    <source>
        <dbReference type="SAM" id="Phobius"/>
    </source>
</evidence>
<dbReference type="InterPro" id="IPR029062">
    <property type="entry name" value="Class_I_gatase-like"/>
</dbReference>
<feature type="region of interest" description="Disordered" evidence="1">
    <location>
        <begin position="650"/>
        <end position="671"/>
    </location>
</feature>
<dbReference type="Pfam" id="PF13519">
    <property type="entry name" value="VWA_2"/>
    <property type="match status" value="1"/>
</dbReference>
<dbReference type="InterPro" id="IPR002035">
    <property type="entry name" value="VWF_A"/>
</dbReference>
<keyword evidence="2" id="KW-0472">Membrane</keyword>
<dbReference type="PANTHER" id="PTHR37464">
    <property type="entry name" value="BLL2463 PROTEIN"/>
    <property type="match status" value="1"/>
</dbReference>
<evidence type="ECO:0000259" key="3">
    <source>
        <dbReference type="SMART" id="SM00327"/>
    </source>
</evidence>
<sequence length="736" mass="79534">MPLSPFPAPLALTFGNAPILAGLAAASIPILIHLLNRRKFREMRWAAMQFLIPAIRKNQRKIRVEQWLLLAVRTLLVLLVVTAMAKPLVEAFGNVIAGRRTHRVLVVDASLSMGHTSAGTSRFEQAKVLAAQVVKDSRPGDSISLVLMGQPPRIIIGDPSPNLSEVQKEIQELPLTHGATDLVATFEAVDRVLEVSSIPQKEVIFLTDLQATSWRTKEGAEKGGLGRIIAKIQAREPRSVIIDLGRAGSENRAVTDLRVERPVVTAGATVPVRGVLHNYGPTRAEGVLVRLTLDGRVGPEQSVDLPAGEDVPVVFNEHFPAAGDHVLELSMDNDALPLDDKRTFAVPVRDAIKVLLVDGHFKAEPFQAETDYLAQALAPTEGSSGQGDTIRTDVIPESQFSRRELGTNYDVIGLCNVSQFSQSEVAALEDFVAQGGGLVFFGGDQVMPDNYNRLLHADGKGLLPAAIGPAVGDAAKRQGGVGFNALGYRHPLVAEFRGESDPVTAGLTRALTWQHHRLILPKDSTATVALAFDNGDPAIVEAPRARGRVYQVATSADSGWTSWPLHNSYLPVMEQLFLQAAAGRLSERNIRVGQPYDQSYPAAGASSPVTVVTPRGQSLETRLKAAGSLSQLHFEQTDVAGAYQVRLGPPQNEESTFAAGPDPAESDPAKLDKSGLAERIPGWNFLHLDNWRELSRSAASMSRRGEMHRSLLLGALGLLLLESFLAWRFGHHEPPA</sequence>
<dbReference type="PANTHER" id="PTHR37464:SF1">
    <property type="entry name" value="BLL2463 PROTEIN"/>
    <property type="match status" value="1"/>
</dbReference>
<protein>
    <recommendedName>
        <fullName evidence="3">VWFA domain-containing protein</fullName>
    </recommendedName>
</protein>
<accession>A0A5B9W9V2</accession>
<dbReference type="Proteomes" id="UP000324233">
    <property type="component" value="Chromosome"/>
</dbReference>
<dbReference type="Gene3D" id="3.40.50.410">
    <property type="entry name" value="von Willebrand factor, type A domain"/>
    <property type="match status" value="1"/>
</dbReference>
<dbReference type="InterPro" id="IPR013783">
    <property type="entry name" value="Ig-like_fold"/>
</dbReference>
<feature type="domain" description="VWFA" evidence="3">
    <location>
        <begin position="100"/>
        <end position="281"/>
    </location>
</feature>
<evidence type="ECO:0000313" key="5">
    <source>
        <dbReference type="Proteomes" id="UP000324233"/>
    </source>
</evidence>
<dbReference type="Gene3D" id="2.60.40.10">
    <property type="entry name" value="Immunoglobulins"/>
    <property type="match status" value="1"/>
</dbReference>
<dbReference type="Gene3D" id="3.40.50.880">
    <property type="match status" value="1"/>
</dbReference>
<gene>
    <name evidence="4" type="ORF">OJF2_54460</name>
</gene>
<evidence type="ECO:0000313" key="4">
    <source>
        <dbReference type="EMBL" id="QEH36861.1"/>
    </source>
</evidence>
<reference evidence="4 5" key="1">
    <citation type="submission" date="2019-08" db="EMBL/GenBank/DDBJ databases">
        <title>Deep-cultivation of Planctomycetes and their phenomic and genomic characterization uncovers novel biology.</title>
        <authorList>
            <person name="Wiegand S."/>
            <person name="Jogler M."/>
            <person name="Boedeker C."/>
            <person name="Pinto D."/>
            <person name="Vollmers J."/>
            <person name="Rivas-Marin E."/>
            <person name="Kohn T."/>
            <person name="Peeters S.H."/>
            <person name="Heuer A."/>
            <person name="Rast P."/>
            <person name="Oberbeckmann S."/>
            <person name="Bunk B."/>
            <person name="Jeske O."/>
            <person name="Meyerdierks A."/>
            <person name="Storesund J.E."/>
            <person name="Kallscheuer N."/>
            <person name="Luecker S."/>
            <person name="Lage O.M."/>
            <person name="Pohl T."/>
            <person name="Merkel B.J."/>
            <person name="Hornburger P."/>
            <person name="Mueller R.-W."/>
            <person name="Bruemmer F."/>
            <person name="Labrenz M."/>
            <person name="Spormann A.M."/>
            <person name="Op den Camp H."/>
            <person name="Overmann J."/>
            <person name="Amann R."/>
            <person name="Jetten M.S.M."/>
            <person name="Mascher T."/>
            <person name="Medema M.H."/>
            <person name="Devos D.P."/>
            <person name="Kaster A.-K."/>
            <person name="Ovreas L."/>
            <person name="Rohde M."/>
            <person name="Galperin M.Y."/>
            <person name="Jogler C."/>
        </authorList>
    </citation>
    <scope>NUCLEOTIDE SEQUENCE [LARGE SCALE GENOMIC DNA]</scope>
    <source>
        <strain evidence="4 5">OJF2</strain>
    </source>
</reference>
<keyword evidence="5" id="KW-1185">Reference proteome</keyword>
<dbReference type="SMART" id="SM00327">
    <property type="entry name" value="VWA"/>
    <property type="match status" value="1"/>
</dbReference>